<name>A0AA96GTZ1_9BACT</name>
<reference evidence="1 2" key="1">
    <citation type="submission" date="2023-01" db="EMBL/GenBank/DDBJ databases">
        <title>Cultivation and genomic characterization of new, ubiquitous marine nitrite-oxidizing bacteria from the Nitrospirales.</title>
        <authorList>
            <person name="Mueller A.J."/>
            <person name="Daebeler A."/>
            <person name="Herbold C.W."/>
            <person name="Kirkegaard R.H."/>
            <person name="Daims H."/>
        </authorList>
    </citation>
    <scope>NUCLEOTIDE SEQUENCE [LARGE SCALE GENOMIC DNA]</scope>
    <source>
        <strain evidence="1 2">DK</strain>
    </source>
</reference>
<sequence>MKDGNFAQLPGVEADGLMNRQSEEGISDQRRKQPHLRMACSFRRSGRTHSRIFHDAIIWRNFSNMNWSVAVASGRIK</sequence>
<protein>
    <submittedName>
        <fullName evidence="1">Uncharacterized protein</fullName>
    </submittedName>
</protein>
<dbReference type="KEGG" id="nneo:PQG83_09870"/>
<accession>A0AA96GTZ1</accession>
<evidence type="ECO:0000313" key="1">
    <source>
        <dbReference type="EMBL" id="WNM64039.1"/>
    </source>
</evidence>
<dbReference type="AlphaFoldDB" id="A0AA96GTZ1"/>
<dbReference type="RefSeq" id="WP_312748926.1">
    <property type="nucleotide sequence ID" value="NZ_CP116968.1"/>
</dbReference>
<organism evidence="1 2">
    <name type="scientific">Candidatus Nitrospira neomarina</name>
    <dbReference type="NCBI Taxonomy" id="3020899"/>
    <lineage>
        <taxon>Bacteria</taxon>
        <taxon>Pseudomonadati</taxon>
        <taxon>Nitrospirota</taxon>
        <taxon>Nitrospiria</taxon>
        <taxon>Nitrospirales</taxon>
        <taxon>Nitrospiraceae</taxon>
        <taxon>Nitrospira</taxon>
    </lineage>
</organism>
<evidence type="ECO:0000313" key="2">
    <source>
        <dbReference type="Proteomes" id="UP001302494"/>
    </source>
</evidence>
<keyword evidence="2" id="KW-1185">Reference proteome</keyword>
<gene>
    <name evidence="1" type="ORF">PQG83_09870</name>
</gene>
<proteinExistence type="predicted"/>
<dbReference type="Proteomes" id="UP001302494">
    <property type="component" value="Chromosome"/>
</dbReference>
<dbReference type="EMBL" id="CP116968">
    <property type="protein sequence ID" value="WNM64039.1"/>
    <property type="molecule type" value="Genomic_DNA"/>
</dbReference>